<keyword evidence="5 9" id="KW-0378">Hydrolase</keyword>
<keyword evidence="6 10" id="KW-1133">Transmembrane helix</keyword>
<feature type="transmembrane region" description="Helical" evidence="10">
    <location>
        <begin position="498"/>
        <end position="522"/>
    </location>
</feature>
<dbReference type="Pfam" id="PF13632">
    <property type="entry name" value="Glyco_trans_2_3"/>
    <property type="match status" value="1"/>
</dbReference>
<feature type="transmembrane region" description="Helical" evidence="10">
    <location>
        <begin position="59"/>
        <end position="85"/>
    </location>
</feature>
<feature type="transmembrane region" description="Helical" evidence="10">
    <location>
        <begin position="358"/>
        <end position="382"/>
    </location>
</feature>
<evidence type="ECO:0000256" key="1">
    <source>
        <dbReference type="ARBA" id="ARBA00004141"/>
    </source>
</evidence>
<evidence type="ECO:0000256" key="2">
    <source>
        <dbReference type="ARBA" id="ARBA00022676"/>
    </source>
</evidence>
<feature type="transmembrane region" description="Helical" evidence="10">
    <location>
        <begin position="20"/>
        <end position="39"/>
    </location>
</feature>
<evidence type="ECO:0000256" key="10">
    <source>
        <dbReference type="SAM" id="Phobius"/>
    </source>
</evidence>
<dbReference type="GO" id="GO:0004553">
    <property type="term" value="F:hydrolase activity, hydrolyzing O-glycosyl compounds"/>
    <property type="evidence" value="ECO:0007669"/>
    <property type="project" value="InterPro"/>
</dbReference>
<keyword evidence="8 9" id="KW-0326">Glycosidase</keyword>
<dbReference type="AlphaFoldDB" id="A0A1F7IHJ4"/>
<comment type="subcellular location">
    <subcellularLocation>
        <location evidence="1">Membrane</location>
        <topology evidence="1">Multi-pass membrane protein</topology>
    </subcellularLocation>
</comment>
<dbReference type="Pfam" id="PF02156">
    <property type="entry name" value="Glyco_hydro_26"/>
    <property type="match status" value="1"/>
</dbReference>
<keyword evidence="4 10" id="KW-0812">Transmembrane</keyword>
<evidence type="ECO:0000313" key="12">
    <source>
        <dbReference type="EMBL" id="OGK42846.1"/>
    </source>
</evidence>
<dbReference type="Proteomes" id="UP000179270">
    <property type="component" value="Unassembled WGS sequence"/>
</dbReference>
<feature type="transmembrane region" description="Helical" evidence="10">
    <location>
        <begin position="421"/>
        <end position="446"/>
    </location>
</feature>
<evidence type="ECO:0000256" key="4">
    <source>
        <dbReference type="ARBA" id="ARBA00022692"/>
    </source>
</evidence>
<dbReference type="Gene3D" id="3.90.550.10">
    <property type="entry name" value="Spore Coat Polysaccharide Biosynthesis Protein SpsA, Chain A"/>
    <property type="match status" value="1"/>
</dbReference>
<dbReference type="PROSITE" id="PS51764">
    <property type="entry name" value="GH26"/>
    <property type="match status" value="1"/>
</dbReference>
<evidence type="ECO:0000256" key="5">
    <source>
        <dbReference type="ARBA" id="ARBA00022801"/>
    </source>
</evidence>
<feature type="active site" description="Nucleophile" evidence="9">
    <location>
        <position position="814"/>
    </location>
</feature>
<gene>
    <name evidence="12" type="ORF">A3A74_01410</name>
</gene>
<organism evidence="12 13">
    <name type="scientific">Candidatus Roizmanbacteria bacterium RIFCSPLOWO2_01_FULL_35_13</name>
    <dbReference type="NCBI Taxonomy" id="1802055"/>
    <lineage>
        <taxon>Bacteria</taxon>
        <taxon>Candidatus Roizmaniibacteriota</taxon>
    </lineage>
</organism>
<comment type="caution">
    <text evidence="12">The sequence shown here is derived from an EMBL/GenBank/DDBJ whole genome shotgun (WGS) entry which is preliminary data.</text>
</comment>
<feature type="domain" description="GH26" evidence="11">
    <location>
        <begin position="559"/>
        <end position="871"/>
    </location>
</feature>
<keyword evidence="7 10" id="KW-0472">Membrane</keyword>
<dbReference type="SUPFAM" id="SSF53448">
    <property type="entry name" value="Nucleotide-diphospho-sugar transferases"/>
    <property type="match status" value="1"/>
</dbReference>
<dbReference type="CDD" id="cd06421">
    <property type="entry name" value="CESA_CelA_like"/>
    <property type="match status" value="1"/>
</dbReference>
<evidence type="ECO:0000256" key="6">
    <source>
        <dbReference type="ARBA" id="ARBA00022989"/>
    </source>
</evidence>
<dbReference type="InterPro" id="IPR029044">
    <property type="entry name" value="Nucleotide-diphossugar_trans"/>
</dbReference>
<dbReference type="STRING" id="1802055.A3A74_01410"/>
<dbReference type="GO" id="GO:0005886">
    <property type="term" value="C:plasma membrane"/>
    <property type="evidence" value="ECO:0007669"/>
    <property type="project" value="TreeGrafter"/>
</dbReference>
<dbReference type="InterPro" id="IPR017853">
    <property type="entry name" value="GH"/>
</dbReference>
<dbReference type="PANTHER" id="PTHR43867:SF2">
    <property type="entry name" value="CELLULOSE SYNTHASE CATALYTIC SUBUNIT A [UDP-FORMING]"/>
    <property type="match status" value="1"/>
</dbReference>
<evidence type="ECO:0000313" key="13">
    <source>
        <dbReference type="Proteomes" id="UP000179270"/>
    </source>
</evidence>
<evidence type="ECO:0000256" key="9">
    <source>
        <dbReference type="PROSITE-ProRule" id="PRU01100"/>
    </source>
</evidence>
<comment type="similarity">
    <text evidence="9">Belongs to the glycosyl hydrolase 26 family.</text>
</comment>
<accession>A0A1F7IHJ4</accession>
<feature type="transmembrane region" description="Helical" evidence="10">
    <location>
        <begin position="466"/>
        <end position="486"/>
    </location>
</feature>
<feature type="transmembrane region" description="Helical" evidence="10">
    <location>
        <begin position="388"/>
        <end position="409"/>
    </location>
</feature>
<reference evidence="12 13" key="1">
    <citation type="journal article" date="2016" name="Nat. Commun.">
        <title>Thousands of microbial genomes shed light on interconnected biogeochemical processes in an aquifer system.</title>
        <authorList>
            <person name="Anantharaman K."/>
            <person name="Brown C.T."/>
            <person name="Hug L.A."/>
            <person name="Sharon I."/>
            <person name="Castelle C.J."/>
            <person name="Probst A.J."/>
            <person name="Thomas B.C."/>
            <person name="Singh A."/>
            <person name="Wilkins M.J."/>
            <person name="Karaoz U."/>
            <person name="Brodie E.L."/>
            <person name="Williams K.H."/>
            <person name="Hubbard S.S."/>
            <person name="Banfield J.F."/>
        </authorList>
    </citation>
    <scope>NUCLEOTIDE SEQUENCE [LARGE SCALE GENOMIC DNA]</scope>
</reference>
<feature type="active site" description="Proton donor" evidence="9">
    <location>
        <position position="702"/>
    </location>
</feature>
<keyword evidence="3" id="KW-0808">Transferase</keyword>
<dbReference type="PANTHER" id="PTHR43867">
    <property type="entry name" value="CELLULOSE SYNTHASE CATALYTIC SUBUNIT A [UDP-FORMING]"/>
    <property type="match status" value="1"/>
</dbReference>
<proteinExistence type="inferred from homology"/>
<keyword evidence="2" id="KW-0328">Glycosyltransferase</keyword>
<evidence type="ECO:0000256" key="3">
    <source>
        <dbReference type="ARBA" id="ARBA00022679"/>
    </source>
</evidence>
<evidence type="ECO:0000256" key="8">
    <source>
        <dbReference type="ARBA" id="ARBA00023295"/>
    </source>
</evidence>
<evidence type="ECO:0000256" key="7">
    <source>
        <dbReference type="ARBA" id="ARBA00023136"/>
    </source>
</evidence>
<dbReference type="SUPFAM" id="SSF51445">
    <property type="entry name" value="(Trans)glycosidases"/>
    <property type="match status" value="1"/>
</dbReference>
<protein>
    <recommendedName>
        <fullName evidence="11">GH26 domain-containing protein</fullName>
    </recommendedName>
</protein>
<dbReference type="Gene3D" id="3.20.20.80">
    <property type="entry name" value="Glycosidases"/>
    <property type="match status" value="1"/>
</dbReference>
<sequence>MIKGTNNKLRVMNRLQSAIYLALVASAVFFTLRYFIWWINLTHIPLNWTYANLHFLDVLIFITLTFAVFLPMLNDFGVWFALWFMSKPKHIPIIKKYTVAFLTCYVPGKEPIDMLEKTLTAMKKVRYEHDTWVLDEGDDSEVKLLCKRLDVKHFSRKCRLQYNQSEGKYRTKTKADNHNAWLNQFEDNYDIIAQIDMDHIPEPDYFERTLGQFEDPKVGIICMPQYYKNTDNWIARGSAEQAYLFHGPIQQGYYGCDMPFLIGTSHIYRRTAMKDIDGYAPTIVEDHLTGMLFYSRGWKGVFVPEVLARGDGPTNWLDYFNQQMRWSFGLFEILFNHTPKILDKLNWQQKINYFTAQLYYFSGVSVFLGTVLTFFYLVFGINSAHMNLLIWLTYSVPTFILGILIQIYVHQFTIDPKKEPVYGIIGMFLNLGANLIYTLAFFKFIAGKKMQYMVTKKGSMAIDSKTPIEIFIPHLVMVFLMTYALASSFVLKNNALQLRLWAVFSIISLSGVVGSSHLYYFYKRLEKLFNVKLFLRYSFVAAAIVLVTFLISGRNTIDGQVERNYQKLPEIIHTVTPFPNVDLTGAMLGISFSNSVYDELLHTEEITGLDYDLVGFYQAWGSENNQFDQSLAYAIKNKGSIPMITWEPWVPVASYDRTIEQALQDKYHLRNIIRGDFDEYIKEYANSVRDYQNPVMIRFAHEMNGNWYPWGSTFNTPSEYIMAWRHVHDIFTEVGTPNVAWIWAPNEEYVEPLVPFSHSSEVFYPGDKYVDWVGVSSFNWAGRYKQNIWRKPEDLFESTISKLKQYQKPIIITETASSETIGYPGQKALWIEQMAEYVKLNPEIKGLVWFNVNDNNIDWSIESSDSSLKSFINWFGDSYFN</sequence>
<dbReference type="InterPro" id="IPR050321">
    <property type="entry name" value="Glycosyltr_2/OpgH_subfam"/>
</dbReference>
<dbReference type="InterPro" id="IPR022790">
    <property type="entry name" value="GH26_dom"/>
</dbReference>
<name>A0A1F7IHJ4_9BACT</name>
<evidence type="ECO:0000259" key="11">
    <source>
        <dbReference type="PROSITE" id="PS51764"/>
    </source>
</evidence>
<feature type="transmembrane region" description="Helical" evidence="10">
    <location>
        <begin position="534"/>
        <end position="553"/>
    </location>
</feature>
<dbReference type="InterPro" id="IPR001173">
    <property type="entry name" value="Glyco_trans_2-like"/>
</dbReference>
<dbReference type="EMBL" id="MGAF01000004">
    <property type="protein sequence ID" value="OGK42846.1"/>
    <property type="molecule type" value="Genomic_DNA"/>
</dbReference>
<dbReference type="GO" id="GO:0016758">
    <property type="term" value="F:hexosyltransferase activity"/>
    <property type="evidence" value="ECO:0007669"/>
    <property type="project" value="TreeGrafter"/>
</dbReference>